<dbReference type="PANTHER" id="PTHR33710:SF64">
    <property type="entry name" value="ENDONUCLEASE_EXONUCLEASE_PHOSPHATASE DOMAIN-CONTAINING PROTEIN"/>
    <property type="match status" value="1"/>
</dbReference>
<dbReference type="Gramene" id="evm.model.01.1530">
    <property type="protein sequence ID" value="cds.evm.model.01.1530"/>
    <property type="gene ID" value="evm.TU.01.1530"/>
</dbReference>
<keyword evidence="2" id="KW-1185">Reference proteome</keyword>
<proteinExistence type="predicted"/>
<dbReference type="PANTHER" id="PTHR33710">
    <property type="entry name" value="BNAC02G09200D PROTEIN"/>
    <property type="match status" value="1"/>
</dbReference>
<reference evidence="1" key="1">
    <citation type="submission" date="2018-11" db="EMBL/GenBank/DDBJ databases">
        <authorList>
            <person name="Grassa J C."/>
        </authorList>
    </citation>
    <scope>NUCLEOTIDE SEQUENCE [LARGE SCALE GENOMIC DNA]</scope>
</reference>
<evidence type="ECO:0000313" key="2">
    <source>
        <dbReference type="Proteomes" id="UP000596661"/>
    </source>
</evidence>
<name>A0A803NHH4_CANSA</name>
<reference evidence="1" key="2">
    <citation type="submission" date="2021-03" db="UniProtKB">
        <authorList>
            <consortium name="EnsemblPlants"/>
        </authorList>
    </citation>
    <scope>IDENTIFICATION</scope>
</reference>
<organism evidence="1 2">
    <name type="scientific">Cannabis sativa</name>
    <name type="common">Hemp</name>
    <name type="synonym">Marijuana</name>
    <dbReference type="NCBI Taxonomy" id="3483"/>
    <lineage>
        <taxon>Eukaryota</taxon>
        <taxon>Viridiplantae</taxon>
        <taxon>Streptophyta</taxon>
        <taxon>Embryophyta</taxon>
        <taxon>Tracheophyta</taxon>
        <taxon>Spermatophyta</taxon>
        <taxon>Magnoliopsida</taxon>
        <taxon>eudicotyledons</taxon>
        <taxon>Gunneridae</taxon>
        <taxon>Pentapetalae</taxon>
        <taxon>rosids</taxon>
        <taxon>fabids</taxon>
        <taxon>Rosales</taxon>
        <taxon>Cannabaceae</taxon>
        <taxon>Cannabis</taxon>
    </lineage>
</organism>
<accession>A0A803NHH4</accession>
<dbReference type="EMBL" id="UZAU01000035">
    <property type="status" value="NOT_ANNOTATED_CDS"/>
    <property type="molecule type" value="Genomic_DNA"/>
</dbReference>
<evidence type="ECO:0000313" key="1">
    <source>
        <dbReference type="EnsemblPlants" id="cds.evm.model.01.1530"/>
    </source>
</evidence>
<dbReference type="Gene3D" id="3.60.10.10">
    <property type="entry name" value="Endonuclease/exonuclease/phosphatase"/>
    <property type="match status" value="1"/>
</dbReference>
<sequence>MYESRMAKSKSGVDACMGILSAFEATAMAKTRSKGLGKQQSGLKKLVLFSDDEDEAHQEHLGYASDPMLLDVFQPLLSPKSSLRAIEDQEDARKDFERYWKALQTGYGMGKLTGLNSYHMAYSSSDSRPEYYTTEKWMLMGDFNDILAKKERIGNRVKYQADRDFIECIEACNLEDVKYTGCFFTWSNKQQGGDRIWSKIDRVLANQAWLDAFPTAEVFFATESTFDHSPALLHIHPECQTGKKPFSVVYKIASKLICARLKHVLPDLVAQNQGGFIKGAGAISWDNVCQTKTAGGIGLKKVREWNQDAMIKYIWAVAKKEENLWVKWIHIVYIKEENCYSYNVPTQGSWYWRQLVALKNQIWPLIDAHSKIAGCFGEIAAWIGWKSADTTLSRVT</sequence>
<dbReference type="SUPFAM" id="SSF56219">
    <property type="entry name" value="DNase I-like"/>
    <property type="match status" value="1"/>
</dbReference>
<dbReference type="AlphaFoldDB" id="A0A803NHH4"/>
<dbReference type="Proteomes" id="UP000596661">
    <property type="component" value="Chromosome 1"/>
</dbReference>
<protein>
    <recommendedName>
        <fullName evidence="3">Reverse transcriptase domain-containing protein</fullName>
    </recommendedName>
</protein>
<evidence type="ECO:0008006" key="3">
    <source>
        <dbReference type="Google" id="ProtNLM"/>
    </source>
</evidence>
<dbReference type="EnsemblPlants" id="evm.model.01.1530">
    <property type="protein sequence ID" value="cds.evm.model.01.1530"/>
    <property type="gene ID" value="evm.TU.01.1530"/>
</dbReference>
<dbReference type="InterPro" id="IPR036691">
    <property type="entry name" value="Endo/exonu/phosph_ase_sf"/>
</dbReference>